<feature type="transmembrane region" description="Helical" evidence="1">
    <location>
        <begin position="229"/>
        <end position="248"/>
    </location>
</feature>
<evidence type="ECO:0000256" key="1">
    <source>
        <dbReference type="SAM" id="Phobius"/>
    </source>
</evidence>
<feature type="transmembrane region" description="Helical" evidence="1">
    <location>
        <begin position="153"/>
        <end position="174"/>
    </location>
</feature>
<feature type="transmembrane region" description="Helical" evidence="1">
    <location>
        <begin position="197"/>
        <end position="217"/>
    </location>
</feature>
<keyword evidence="1" id="KW-1133">Transmembrane helix</keyword>
<gene>
    <name evidence="2" type="ORF">SDC9_100715</name>
</gene>
<feature type="transmembrane region" description="Helical" evidence="1">
    <location>
        <begin position="64"/>
        <end position="85"/>
    </location>
</feature>
<keyword evidence="1" id="KW-0472">Membrane</keyword>
<feature type="transmembrane region" description="Helical" evidence="1">
    <location>
        <begin position="97"/>
        <end position="118"/>
    </location>
</feature>
<proteinExistence type="predicted"/>
<reference evidence="2" key="1">
    <citation type="submission" date="2019-08" db="EMBL/GenBank/DDBJ databases">
        <authorList>
            <person name="Kucharzyk K."/>
            <person name="Murdoch R.W."/>
            <person name="Higgins S."/>
            <person name="Loffler F."/>
        </authorList>
    </citation>
    <scope>NUCLEOTIDE SEQUENCE</scope>
</reference>
<feature type="transmembrane region" description="Helical" evidence="1">
    <location>
        <begin position="7"/>
        <end position="28"/>
    </location>
</feature>
<dbReference type="AlphaFoldDB" id="A0A645ASU6"/>
<evidence type="ECO:0000313" key="2">
    <source>
        <dbReference type="EMBL" id="MPM53943.1"/>
    </source>
</evidence>
<protein>
    <submittedName>
        <fullName evidence="2">Uncharacterized protein</fullName>
    </submittedName>
</protein>
<dbReference type="EMBL" id="VSSQ01014572">
    <property type="protein sequence ID" value="MPM53943.1"/>
    <property type="molecule type" value="Genomic_DNA"/>
</dbReference>
<feature type="transmembrane region" description="Helical" evidence="1">
    <location>
        <begin position="124"/>
        <end position="141"/>
    </location>
</feature>
<sequence>MKRKPLMIHWLYAIILVLTLVVALTGLYSTNAGFPYDYVNQYGTTVRIYGDGLYANDSFFKAPIFRASDATMLFLVVPLFLLFLIRNIAKQDKLSRSLLLGSVSMVLYYSSSLAFGAIYNDLHLAYIALFALSLFTTIVLLSQENHDYSGITLPYKAIYAFLTISGIALIVAWLPDILSAMLKRTSLAHIENYTTEITYVLDMGIIAPACFITMRLLQKRESLGYELLTMILFVCSAMGIMVCVQTIFQTAAGIVLPIEAIITKMAIFVALAAFSITLLGILLRRTPKRSDRT</sequence>
<organism evidence="2">
    <name type="scientific">bioreactor metagenome</name>
    <dbReference type="NCBI Taxonomy" id="1076179"/>
    <lineage>
        <taxon>unclassified sequences</taxon>
        <taxon>metagenomes</taxon>
        <taxon>ecological metagenomes</taxon>
    </lineage>
</organism>
<feature type="transmembrane region" description="Helical" evidence="1">
    <location>
        <begin position="260"/>
        <end position="283"/>
    </location>
</feature>
<name>A0A645ASU6_9ZZZZ</name>
<keyword evidence="1" id="KW-0812">Transmembrane</keyword>
<accession>A0A645ASU6</accession>
<comment type="caution">
    <text evidence="2">The sequence shown here is derived from an EMBL/GenBank/DDBJ whole genome shotgun (WGS) entry which is preliminary data.</text>
</comment>